<evidence type="ECO:0000313" key="2">
    <source>
        <dbReference type="EMBL" id="CAB4162641.1"/>
    </source>
</evidence>
<reference evidence="1" key="1">
    <citation type="submission" date="2020-04" db="EMBL/GenBank/DDBJ databases">
        <authorList>
            <person name="Chiriac C."/>
            <person name="Salcher M."/>
            <person name="Ghai R."/>
            <person name="Kavagutti S V."/>
        </authorList>
    </citation>
    <scope>NUCLEOTIDE SEQUENCE</scope>
</reference>
<dbReference type="EMBL" id="LR796418">
    <property type="protein sequence ID" value="CAB4143140.1"/>
    <property type="molecule type" value="Genomic_DNA"/>
</dbReference>
<protein>
    <recommendedName>
        <fullName evidence="3">Major tropism determinant N-terminal domain-containing protein</fullName>
    </recommendedName>
</protein>
<proteinExistence type="predicted"/>
<evidence type="ECO:0008006" key="3">
    <source>
        <dbReference type="Google" id="ProtNLM"/>
    </source>
</evidence>
<accession>A0A6J5MDK9</accession>
<organism evidence="1">
    <name type="scientific">uncultured Caudovirales phage</name>
    <dbReference type="NCBI Taxonomy" id="2100421"/>
    <lineage>
        <taxon>Viruses</taxon>
        <taxon>Duplodnaviria</taxon>
        <taxon>Heunggongvirae</taxon>
        <taxon>Uroviricota</taxon>
        <taxon>Caudoviricetes</taxon>
        <taxon>Peduoviridae</taxon>
        <taxon>Maltschvirus</taxon>
        <taxon>Maltschvirus maltsch</taxon>
    </lineage>
</organism>
<evidence type="ECO:0000313" key="1">
    <source>
        <dbReference type="EMBL" id="CAB4143140.1"/>
    </source>
</evidence>
<dbReference type="EMBL" id="LR796737">
    <property type="protein sequence ID" value="CAB4162641.1"/>
    <property type="molecule type" value="Genomic_DNA"/>
</dbReference>
<name>A0A6J5MDK9_9CAUD</name>
<sequence length="472" mass="46841">MSNILRIKRRVASGAPGAPSSLKNAELAFNEADNTLYYGFGDDGNGNANNIPAIGGIGAFVSLSTSQTLTGNKTFSGTVVVPTPTANAHATTKLYVDQQVSNISNIVSNVATSFTVSGDSGSNQTITSGTDTLTISGGTGLSSVAGATDTITLNLDNTTVTAGSYGGAGTVGTFTVDAQGRLTAAGNTAISVTASQISDKGTSLVTGLTGTANEIAVSNSGVGAVTLSLPANVTIPNNLTVTGDLIVQGNTTTLNTATLVVEDKNIVLSNVASPSDVSADGAGITILGATNKTLNWVDATDAWTSSEHLDLAAGKVIKIGTSEVLSNTTLASSVVNSSLTSVGNVTSGTWSAGTIAISYGGTGATSASGARTNLGLAIGTDVQAYDPELAAIAGLTSAADKLPYFTGANTADLATFTTFGRSLVDDADASAARITIGVGTIATQNSNNVTITGGSISNLTTFDGITFDGGTF</sequence>
<gene>
    <name evidence="1" type="ORF">UFOVP436_80</name>
    <name evidence="2" type="ORF">UFOVP784_80</name>
</gene>